<dbReference type="GO" id="GO:0010833">
    <property type="term" value="P:telomere maintenance via telomere lengthening"/>
    <property type="evidence" value="ECO:0007669"/>
    <property type="project" value="UniProtKB-UniRule"/>
</dbReference>
<dbReference type="InterPro" id="IPR021661">
    <property type="entry name" value="Rap1_C"/>
</dbReference>
<evidence type="ECO:0000259" key="10">
    <source>
        <dbReference type="Pfam" id="PF08914"/>
    </source>
</evidence>
<dbReference type="GO" id="GO:0031848">
    <property type="term" value="P:protection from non-homologous end joining at telomere"/>
    <property type="evidence" value="ECO:0007669"/>
    <property type="project" value="TreeGrafter"/>
</dbReference>
<evidence type="ECO:0000313" key="12">
    <source>
        <dbReference type="EMBL" id="KAJ5105657.1"/>
    </source>
</evidence>
<evidence type="ECO:0000256" key="8">
    <source>
        <dbReference type="RuleBase" id="RU367107"/>
    </source>
</evidence>
<feature type="compositionally biased region" description="Pro residues" evidence="9">
    <location>
        <begin position="111"/>
        <end position="121"/>
    </location>
</feature>
<dbReference type="InterPro" id="IPR009057">
    <property type="entry name" value="Homeodomain-like_sf"/>
</dbReference>
<feature type="region of interest" description="Disordered" evidence="9">
    <location>
        <begin position="68"/>
        <end position="243"/>
    </location>
</feature>
<comment type="function">
    <text evidence="8">Involved in the regulation of telomere length, clustering and has a specific role in telomere position effect (TPE).</text>
</comment>
<dbReference type="Pfam" id="PF11626">
    <property type="entry name" value="Rap1_C"/>
    <property type="match status" value="1"/>
</dbReference>
<evidence type="ECO:0000256" key="4">
    <source>
        <dbReference type="ARBA" id="ARBA00023015"/>
    </source>
</evidence>
<evidence type="ECO:0000256" key="2">
    <source>
        <dbReference type="ARBA" id="ARBA00022454"/>
    </source>
</evidence>
<keyword evidence="7 8" id="KW-0539">Nucleus</keyword>
<feature type="domain" description="TERF2-interacting telomeric protein 1 Myb" evidence="10">
    <location>
        <begin position="15"/>
        <end position="74"/>
    </location>
</feature>
<evidence type="ECO:0000256" key="9">
    <source>
        <dbReference type="SAM" id="MobiDB-lite"/>
    </source>
</evidence>
<evidence type="ECO:0000256" key="1">
    <source>
        <dbReference type="ARBA" id="ARBA00010467"/>
    </source>
</evidence>
<dbReference type="GO" id="GO:0042162">
    <property type="term" value="F:telomeric DNA binding"/>
    <property type="evidence" value="ECO:0007669"/>
    <property type="project" value="TreeGrafter"/>
</dbReference>
<organism evidence="12 13">
    <name type="scientific">Penicillium alfredii</name>
    <dbReference type="NCBI Taxonomy" id="1506179"/>
    <lineage>
        <taxon>Eukaryota</taxon>
        <taxon>Fungi</taxon>
        <taxon>Dikarya</taxon>
        <taxon>Ascomycota</taxon>
        <taxon>Pezizomycotina</taxon>
        <taxon>Eurotiomycetes</taxon>
        <taxon>Eurotiomycetidae</taxon>
        <taxon>Eurotiales</taxon>
        <taxon>Aspergillaceae</taxon>
        <taxon>Penicillium</taxon>
    </lineage>
</organism>
<gene>
    <name evidence="12" type="ORF">NUU61_003004</name>
</gene>
<keyword evidence="4" id="KW-0805">Transcription regulation</keyword>
<proteinExistence type="inferred from homology"/>
<feature type="compositionally biased region" description="Acidic residues" evidence="9">
    <location>
        <begin position="231"/>
        <end position="243"/>
    </location>
</feature>
<dbReference type="AlphaFoldDB" id="A0A9W9FSR5"/>
<keyword evidence="5" id="KW-0010">Activator</keyword>
<evidence type="ECO:0000256" key="5">
    <source>
        <dbReference type="ARBA" id="ARBA00023159"/>
    </source>
</evidence>
<keyword evidence="3 8" id="KW-0779">Telomere</keyword>
<evidence type="ECO:0000313" key="13">
    <source>
        <dbReference type="Proteomes" id="UP001141434"/>
    </source>
</evidence>
<dbReference type="RefSeq" id="XP_056514653.1">
    <property type="nucleotide sequence ID" value="XM_056653586.1"/>
</dbReference>
<feature type="compositionally biased region" description="Polar residues" evidence="9">
    <location>
        <begin position="165"/>
        <end position="174"/>
    </location>
</feature>
<evidence type="ECO:0000256" key="6">
    <source>
        <dbReference type="ARBA" id="ARBA00023163"/>
    </source>
</evidence>
<dbReference type="InterPro" id="IPR039595">
    <property type="entry name" value="TE2IP/Rap1"/>
</dbReference>
<dbReference type="PANTHER" id="PTHR16466">
    <property type="entry name" value="TELOMERE REPEAT-BINDING FACTOR 2-INTERACTING PROTEIN 1"/>
    <property type="match status" value="1"/>
</dbReference>
<feature type="compositionally biased region" description="Basic and acidic residues" evidence="9">
    <location>
        <begin position="122"/>
        <end position="144"/>
    </location>
</feature>
<dbReference type="Proteomes" id="UP001141434">
    <property type="component" value="Unassembled WGS sequence"/>
</dbReference>
<reference evidence="12" key="1">
    <citation type="submission" date="2022-11" db="EMBL/GenBank/DDBJ databases">
        <authorList>
            <person name="Petersen C."/>
        </authorList>
    </citation>
    <scope>NUCLEOTIDE SEQUENCE</scope>
    <source>
        <strain evidence="12">IBT 34128</strain>
    </source>
</reference>
<feature type="domain" description="TRF2-interacting telomeric protein/Rap1 C-terminal" evidence="11">
    <location>
        <begin position="256"/>
        <end position="332"/>
    </location>
</feature>
<comment type="subcellular location">
    <subcellularLocation>
        <location evidence="8">Nucleus</location>
    </subcellularLocation>
    <subcellularLocation>
        <location evidence="8">Chromosome</location>
        <location evidence="8">Telomere</location>
    </subcellularLocation>
</comment>
<name>A0A9W9FSR5_9EURO</name>
<evidence type="ECO:0000256" key="3">
    <source>
        <dbReference type="ARBA" id="ARBA00022895"/>
    </source>
</evidence>
<keyword evidence="2 8" id="KW-0158">Chromosome</keyword>
<keyword evidence="13" id="KW-1185">Reference proteome</keyword>
<dbReference type="GO" id="GO:0070187">
    <property type="term" value="C:shelterin complex"/>
    <property type="evidence" value="ECO:0007669"/>
    <property type="project" value="TreeGrafter"/>
</dbReference>
<dbReference type="Gene3D" id="1.10.10.2170">
    <property type="match status" value="1"/>
</dbReference>
<accession>A0A9W9FSR5</accession>
<dbReference type="CDD" id="cd11653">
    <property type="entry name" value="rap1_RCT"/>
    <property type="match status" value="1"/>
</dbReference>
<dbReference type="CDD" id="cd11655">
    <property type="entry name" value="rap1_myb-like"/>
    <property type="match status" value="1"/>
</dbReference>
<evidence type="ECO:0000259" key="11">
    <source>
        <dbReference type="Pfam" id="PF11626"/>
    </source>
</evidence>
<dbReference type="PANTHER" id="PTHR16466:SF6">
    <property type="entry name" value="TELOMERIC REPEAT-BINDING FACTOR 2-INTERACTING PROTEIN 1"/>
    <property type="match status" value="1"/>
</dbReference>
<dbReference type="GeneID" id="81392754"/>
<dbReference type="OrthoDB" id="435460at2759"/>
<dbReference type="EMBL" id="JAPMSZ010000004">
    <property type="protein sequence ID" value="KAJ5105657.1"/>
    <property type="molecule type" value="Genomic_DNA"/>
</dbReference>
<dbReference type="InterPro" id="IPR015010">
    <property type="entry name" value="TERF2IP_Myb"/>
</dbReference>
<reference evidence="12" key="2">
    <citation type="journal article" date="2023" name="IMA Fungus">
        <title>Comparative genomic study of the Penicillium genus elucidates a diverse pangenome and 15 lateral gene transfer events.</title>
        <authorList>
            <person name="Petersen C."/>
            <person name="Sorensen T."/>
            <person name="Nielsen M.R."/>
            <person name="Sondergaard T.E."/>
            <person name="Sorensen J.L."/>
            <person name="Fitzpatrick D.A."/>
            <person name="Frisvad J.C."/>
            <person name="Nielsen K.L."/>
        </authorList>
    </citation>
    <scope>NUCLEOTIDE SEQUENCE</scope>
    <source>
        <strain evidence="12">IBT 34128</strain>
    </source>
</reference>
<keyword evidence="6" id="KW-0804">Transcription</keyword>
<evidence type="ECO:0000256" key="7">
    <source>
        <dbReference type="ARBA" id="ARBA00023242"/>
    </source>
</evidence>
<comment type="subunit">
    <text evidence="8">Homodimer.</text>
</comment>
<comment type="caution">
    <text evidence="12">The sequence shown here is derived from an EMBL/GenBank/DDBJ whole genome shotgun (WGS) entry which is preliminary data.</text>
</comment>
<protein>
    <recommendedName>
        <fullName evidence="8">DNA-binding protein RAP1</fullName>
    </recommendedName>
</protein>
<comment type="similarity">
    <text evidence="1 8">Belongs to the RAP1 family.</text>
</comment>
<sequence>MGASHIPRKGTRFDYSLRDDQILFDWLHPLEKEKGAPINGNKIYQEIAVQCPRHSWQSWRARYLKKLRGRPRPGGGAPLPRSEWFPDDSAQERTPEQPAPEPSMVPEPRSPRAPSPQPPKPAELKRKRDSVPEDVSTSKRKEIELPQPAENNSPHPHSEGGKSRPQPTNLSTPPVKTGQRPAERPTGSATRSALAPGQKESSEPPINQADDMVDPVFLELPFLPPSPGPAQDDEEAEQSETSDVDAWIDARLARGNVDESSVIDALRCTSMDPTLADKVLEHFLAGQAVPDNIPGIWTAYDDECLEGQNMRDVERVLTKHGSGACEARWDYLSMARERGLV</sequence>
<dbReference type="InterPro" id="IPR038104">
    <property type="entry name" value="Rap1_C_sf"/>
</dbReference>
<dbReference type="SUPFAM" id="SSF46689">
    <property type="entry name" value="Homeodomain-like"/>
    <property type="match status" value="1"/>
</dbReference>
<dbReference type="Pfam" id="PF08914">
    <property type="entry name" value="Myb_Rap1"/>
    <property type="match status" value="1"/>
</dbReference>
<dbReference type="Gene3D" id="1.10.10.60">
    <property type="entry name" value="Homeodomain-like"/>
    <property type="match status" value="1"/>
</dbReference>